<dbReference type="EMBL" id="SORI01000002">
    <property type="protein sequence ID" value="TDY63157.1"/>
    <property type="molecule type" value="Genomic_DNA"/>
</dbReference>
<evidence type="ECO:0000313" key="2">
    <source>
        <dbReference type="EMBL" id="TDY63157.1"/>
    </source>
</evidence>
<keyword evidence="3" id="KW-1185">Reference proteome</keyword>
<proteinExistence type="predicted"/>
<dbReference type="Gene3D" id="3.40.50.880">
    <property type="match status" value="1"/>
</dbReference>
<dbReference type="InterPro" id="IPR029062">
    <property type="entry name" value="Class_I_gatase-like"/>
</dbReference>
<dbReference type="Proteomes" id="UP000295066">
    <property type="component" value="Unassembled WGS sequence"/>
</dbReference>
<dbReference type="SUPFAM" id="SSF52317">
    <property type="entry name" value="Class I glutamine amidotransferase-like"/>
    <property type="match status" value="1"/>
</dbReference>
<gene>
    <name evidence="2" type="ORF">C8D99_102138</name>
</gene>
<dbReference type="PANTHER" id="PTHR43130:SF3">
    <property type="entry name" value="HTH-TYPE TRANSCRIPTIONAL REGULATOR RV1931C"/>
    <property type="match status" value="1"/>
</dbReference>
<organism evidence="2 3">
    <name type="scientific">Aminivibrio pyruvatiphilus</name>
    <dbReference type="NCBI Taxonomy" id="1005740"/>
    <lineage>
        <taxon>Bacteria</taxon>
        <taxon>Thermotogati</taxon>
        <taxon>Synergistota</taxon>
        <taxon>Synergistia</taxon>
        <taxon>Synergistales</taxon>
        <taxon>Aminobacteriaceae</taxon>
        <taxon>Aminivibrio</taxon>
    </lineage>
</organism>
<feature type="domain" description="DJ-1/PfpI" evidence="1">
    <location>
        <begin position="6"/>
        <end position="168"/>
    </location>
</feature>
<dbReference type="PANTHER" id="PTHR43130">
    <property type="entry name" value="ARAC-FAMILY TRANSCRIPTIONAL REGULATOR"/>
    <property type="match status" value="1"/>
</dbReference>
<dbReference type="InterPro" id="IPR052158">
    <property type="entry name" value="INH-QAR"/>
</dbReference>
<dbReference type="CDD" id="cd03139">
    <property type="entry name" value="GATase1_PfpI_2"/>
    <property type="match status" value="1"/>
</dbReference>
<dbReference type="RefSeq" id="WP_133956054.1">
    <property type="nucleotide sequence ID" value="NZ_SORI01000002.1"/>
</dbReference>
<accession>A0A4R8MFC7</accession>
<dbReference type="AlphaFoldDB" id="A0A4R8MFC7"/>
<comment type="caution">
    <text evidence="2">The sequence shown here is derived from an EMBL/GenBank/DDBJ whole genome shotgun (WGS) entry which is preliminary data.</text>
</comment>
<dbReference type="Pfam" id="PF01965">
    <property type="entry name" value="DJ-1_PfpI"/>
    <property type="match status" value="1"/>
</dbReference>
<name>A0A4R8MFC7_9BACT</name>
<reference evidence="2 3" key="1">
    <citation type="submission" date="2019-03" db="EMBL/GenBank/DDBJ databases">
        <title>Genomic Encyclopedia of Type Strains, Phase IV (KMG-IV): sequencing the most valuable type-strain genomes for metagenomic binning, comparative biology and taxonomic classification.</title>
        <authorList>
            <person name="Goeker M."/>
        </authorList>
    </citation>
    <scope>NUCLEOTIDE SEQUENCE [LARGE SCALE GENOMIC DNA]</scope>
    <source>
        <strain evidence="2 3">DSM 25964</strain>
    </source>
</reference>
<evidence type="ECO:0000259" key="1">
    <source>
        <dbReference type="Pfam" id="PF01965"/>
    </source>
</evidence>
<sequence length="196" mass="21300">MIQAGILVFPDVEELDFVGPFETLSAANAVKPGSMDVKILAFQDGPIKAANGLRFLPDGGADLCPQLDVLILPGGQGRRIAVRDKRVINFVKERYEQVRFLGTVCTGAFFAAEAGLLQGRAATTHHGYFEELDAYPGVKVMEKKVVKDGRILTAGGVSSGIDLSLWILALLFDRDFAAEAAGYIEYPFRPDGFFEK</sequence>
<protein>
    <submittedName>
        <fullName evidence="2">Cyclohexyl-isocyanide hydratase</fullName>
    </submittedName>
</protein>
<evidence type="ECO:0000313" key="3">
    <source>
        <dbReference type="Proteomes" id="UP000295066"/>
    </source>
</evidence>
<dbReference type="InterPro" id="IPR002818">
    <property type="entry name" value="DJ-1/PfpI"/>
</dbReference>
<dbReference type="OrthoDB" id="6382410at2"/>